<comment type="caution">
    <text evidence="3">The sequence shown here is derived from an EMBL/GenBank/DDBJ whole genome shotgun (WGS) entry which is preliminary data.</text>
</comment>
<dbReference type="SUPFAM" id="SSF56954">
    <property type="entry name" value="Outer membrane efflux proteins (OEP)"/>
    <property type="match status" value="1"/>
</dbReference>
<dbReference type="PROSITE" id="PS51257">
    <property type="entry name" value="PROKAR_LIPOPROTEIN"/>
    <property type="match status" value="1"/>
</dbReference>
<evidence type="ECO:0000313" key="4">
    <source>
        <dbReference type="Proteomes" id="UP000694660"/>
    </source>
</evidence>
<dbReference type="InterPro" id="IPR010131">
    <property type="entry name" value="MdtP/NodT-like"/>
</dbReference>
<feature type="signal peptide" evidence="2">
    <location>
        <begin position="1"/>
        <end position="22"/>
    </location>
</feature>
<dbReference type="NCBIfam" id="TIGR01845">
    <property type="entry name" value="outer_NodT"/>
    <property type="match status" value="1"/>
</dbReference>
<proteinExistence type="inferred from homology"/>
<dbReference type="GO" id="GO:0005886">
    <property type="term" value="C:plasma membrane"/>
    <property type="evidence" value="ECO:0007669"/>
    <property type="project" value="UniProtKB-SubCell"/>
</dbReference>
<dbReference type="Pfam" id="PF02321">
    <property type="entry name" value="OEP"/>
    <property type="match status" value="2"/>
</dbReference>
<evidence type="ECO:0000256" key="1">
    <source>
        <dbReference type="ARBA" id="ARBA00007613"/>
    </source>
</evidence>
<keyword evidence="2" id="KW-0472">Membrane</keyword>
<gene>
    <name evidence="3" type="ORF">I8J34_23455</name>
</gene>
<accession>A0A944DFI3</accession>
<keyword evidence="2" id="KW-0732">Signal</keyword>
<keyword evidence="2" id="KW-0812">Transmembrane</keyword>
<keyword evidence="2" id="KW-0564">Palmitate</keyword>
<dbReference type="InterPro" id="IPR003423">
    <property type="entry name" value="OMP_efflux"/>
</dbReference>
<dbReference type="GO" id="GO:0015562">
    <property type="term" value="F:efflux transmembrane transporter activity"/>
    <property type="evidence" value="ECO:0007669"/>
    <property type="project" value="InterPro"/>
</dbReference>
<dbReference type="AlphaFoldDB" id="A0A944DFI3"/>
<organism evidence="3 4">
    <name type="scientific">Denitromonas iodatirespirans</name>
    <dbReference type="NCBI Taxonomy" id="2795389"/>
    <lineage>
        <taxon>Bacteria</taxon>
        <taxon>Pseudomonadati</taxon>
        <taxon>Pseudomonadota</taxon>
        <taxon>Betaproteobacteria</taxon>
        <taxon>Rhodocyclales</taxon>
        <taxon>Zoogloeaceae</taxon>
        <taxon>Denitromonas</taxon>
    </lineage>
</organism>
<comment type="subcellular location">
    <subcellularLocation>
        <location evidence="2">Cell membrane</location>
        <topology evidence="2">Lipid-anchor</topology>
    </subcellularLocation>
</comment>
<dbReference type="EMBL" id="JAEKFT010000056">
    <property type="protein sequence ID" value="MBT0964146.1"/>
    <property type="molecule type" value="Genomic_DNA"/>
</dbReference>
<dbReference type="PANTHER" id="PTHR30203:SF29">
    <property type="entry name" value="PROTEIN CYAE"/>
    <property type="match status" value="1"/>
</dbReference>
<keyword evidence="2" id="KW-1134">Transmembrane beta strand</keyword>
<reference evidence="4" key="1">
    <citation type="journal article" date="2022" name="ISME J.">
        <title>Genetic and phylogenetic analysis of dissimilatory iodate-reducing bacteria identifies potential niches across the world's oceans.</title>
        <authorList>
            <person name="Reyes-Umana V."/>
            <person name="Henning Z."/>
            <person name="Lee K."/>
            <person name="Barnum T.P."/>
            <person name="Coates J.D."/>
        </authorList>
    </citation>
    <scope>NUCLEOTIDE SEQUENCE [LARGE SCALE GENOMIC DNA]</scope>
    <source>
        <strain evidence="4">IR12</strain>
    </source>
</reference>
<keyword evidence="2" id="KW-0449">Lipoprotein</keyword>
<dbReference type="Gene3D" id="2.20.200.10">
    <property type="entry name" value="Outer membrane efflux proteins (OEP)"/>
    <property type="match status" value="1"/>
</dbReference>
<comment type="similarity">
    <text evidence="1 2">Belongs to the outer membrane factor (OMF) (TC 1.B.17) family.</text>
</comment>
<evidence type="ECO:0000313" key="3">
    <source>
        <dbReference type="EMBL" id="MBT0964146.1"/>
    </source>
</evidence>
<feature type="chain" id="PRO_5038170016" evidence="2">
    <location>
        <begin position="23"/>
        <end position="495"/>
    </location>
</feature>
<sequence length="495" mass="53562">MNRRIRASVMAFVALSMSACMTVGPDYEAPALGAISVPETWSANVPVKGRKAEDLSQWWARLNDPVLNELIDAAQASSPTLEKALSRIRQARADHATAQSDWLPKFDVTYKKTRDGGLRSDRRDNRIPITSTQSGVLDASWELDLFGGTRRAVEANEALIVASEAGWHDARVSLAAEVATTYAERRYCEAVEKIAAEDLESRIETLRLTRLKTDAGFSSASDADRADASVAEAESTLKAQQGRCKRLINQLVQLSGLPYEVLASKFDAGRGVVPTSETMSIETIPAEAIKQRPDVAAAERTAAAASAGIGVAQAARLPSLSLIGSIGVNQVRGQKIARQTVNRPWSFGPQITLPLFDGGSGKAAVEYARGQYDEAIADYKASVRSAVLEVENALVGVDTSLRRTDDVKRAVEGYSRFFSATEAQYREGAASLLALEEARRVLLISLQEEVGTQLELIQSWIALYKSVGGGWHADTQDVRSESSTISDATVSMRNQ</sequence>
<protein>
    <submittedName>
        <fullName evidence="3">Efflux transporter outer membrane subunit</fullName>
    </submittedName>
</protein>
<evidence type="ECO:0000256" key="2">
    <source>
        <dbReference type="RuleBase" id="RU362097"/>
    </source>
</evidence>
<dbReference type="Proteomes" id="UP000694660">
    <property type="component" value="Unassembled WGS sequence"/>
</dbReference>
<dbReference type="RefSeq" id="WP_214364068.1">
    <property type="nucleotide sequence ID" value="NZ_JAEKFT010000056.1"/>
</dbReference>
<name>A0A944DFI3_DENI1</name>
<keyword evidence="4" id="KW-1185">Reference proteome</keyword>
<dbReference type="Gene3D" id="1.20.1600.10">
    <property type="entry name" value="Outer membrane efflux proteins (OEP)"/>
    <property type="match status" value="1"/>
</dbReference>
<dbReference type="PANTHER" id="PTHR30203">
    <property type="entry name" value="OUTER MEMBRANE CATION EFFLUX PROTEIN"/>
    <property type="match status" value="1"/>
</dbReference>